<name>A0A6J4Q6G8_9ACTN</name>
<feature type="region of interest" description="Disordered" evidence="1">
    <location>
        <begin position="66"/>
        <end position="86"/>
    </location>
</feature>
<proteinExistence type="predicted"/>
<gene>
    <name evidence="2" type="ORF">AVDCRST_MAG55-2968</name>
</gene>
<evidence type="ECO:0000313" key="2">
    <source>
        <dbReference type="EMBL" id="CAA9435352.1"/>
    </source>
</evidence>
<evidence type="ECO:0000256" key="1">
    <source>
        <dbReference type="SAM" id="MobiDB-lite"/>
    </source>
</evidence>
<dbReference type="EMBL" id="CADCUZ010000151">
    <property type="protein sequence ID" value="CAA9435352.1"/>
    <property type="molecule type" value="Genomic_DNA"/>
</dbReference>
<protein>
    <submittedName>
        <fullName evidence="2">Uncharacterized protein</fullName>
    </submittedName>
</protein>
<accession>A0A6J4Q6G8</accession>
<feature type="compositionally biased region" description="Basic residues" evidence="1">
    <location>
        <begin position="66"/>
        <end position="79"/>
    </location>
</feature>
<organism evidence="2">
    <name type="scientific">uncultured Rubrobacteraceae bacterium</name>
    <dbReference type="NCBI Taxonomy" id="349277"/>
    <lineage>
        <taxon>Bacteria</taxon>
        <taxon>Bacillati</taxon>
        <taxon>Actinomycetota</taxon>
        <taxon>Rubrobacteria</taxon>
        <taxon>Rubrobacterales</taxon>
        <taxon>Rubrobacteraceae</taxon>
        <taxon>environmental samples</taxon>
    </lineage>
</organism>
<reference evidence="2" key="1">
    <citation type="submission" date="2020-02" db="EMBL/GenBank/DDBJ databases">
        <authorList>
            <person name="Meier V. D."/>
        </authorList>
    </citation>
    <scope>NUCLEOTIDE SEQUENCE</scope>
    <source>
        <strain evidence="2">AVDCRST_MAG55</strain>
    </source>
</reference>
<sequence length="119" mass="13357">MAPARRRAEVGWKGTLEEGRGSCTVGNWMWGEAPVIWFLAHEPRGAYRRGPRELLCATTLSDGFGRTRHAARERRGRGRLHPERGRIPQRCEHAHHLRPACNALKGNVEIGVNTTRAEG</sequence>
<dbReference type="AlphaFoldDB" id="A0A6J4Q6G8"/>